<gene>
    <name evidence="2" type="ORF">BHYA_0345g00030</name>
</gene>
<reference evidence="2 3" key="1">
    <citation type="submission" date="2017-12" db="EMBL/GenBank/DDBJ databases">
        <title>Comparative genomics of Botrytis spp.</title>
        <authorList>
            <person name="Valero-Jimenez C.A."/>
            <person name="Tapia P."/>
            <person name="Veloso J."/>
            <person name="Silva-Moreno E."/>
            <person name="Staats M."/>
            <person name="Valdes J.H."/>
            <person name="Van Kan J.A.L."/>
        </authorList>
    </citation>
    <scope>NUCLEOTIDE SEQUENCE [LARGE SCALE GENOMIC DNA]</scope>
    <source>
        <strain evidence="2 3">Bh0001</strain>
    </source>
</reference>
<feature type="transmembrane region" description="Helical" evidence="1">
    <location>
        <begin position="62"/>
        <end position="87"/>
    </location>
</feature>
<keyword evidence="1" id="KW-0472">Membrane</keyword>
<protein>
    <submittedName>
        <fullName evidence="2">Uncharacterized protein</fullName>
    </submittedName>
</protein>
<organism evidence="2 3">
    <name type="scientific">Botrytis hyacinthi</name>
    <dbReference type="NCBI Taxonomy" id="278943"/>
    <lineage>
        <taxon>Eukaryota</taxon>
        <taxon>Fungi</taxon>
        <taxon>Dikarya</taxon>
        <taxon>Ascomycota</taxon>
        <taxon>Pezizomycotina</taxon>
        <taxon>Leotiomycetes</taxon>
        <taxon>Helotiales</taxon>
        <taxon>Sclerotiniaceae</taxon>
        <taxon>Botrytis</taxon>
    </lineage>
</organism>
<keyword evidence="1" id="KW-0812">Transmembrane</keyword>
<keyword evidence="1" id="KW-1133">Transmembrane helix</keyword>
<comment type="caution">
    <text evidence="2">The sequence shown here is derived from an EMBL/GenBank/DDBJ whole genome shotgun (WGS) entry which is preliminary data.</text>
</comment>
<dbReference type="Proteomes" id="UP000297814">
    <property type="component" value="Unassembled WGS sequence"/>
</dbReference>
<proteinExistence type="predicted"/>
<evidence type="ECO:0000313" key="2">
    <source>
        <dbReference type="EMBL" id="TGO32159.1"/>
    </source>
</evidence>
<sequence length="88" mass="9412">MTCSQRGVDVSVTRLTAAMQYIRLCPQTAAYHDCEFGEQNATNTSTSVASTNTTIRFLGGVVIGYIHVAVETVAVLSWLAGFIAVVVQ</sequence>
<keyword evidence="3" id="KW-1185">Reference proteome</keyword>
<evidence type="ECO:0000313" key="3">
    <source>
        <dbReference type="Proteomes" id="UP000297814"/>
    </source>
</evidence>
<accession>A0A4Z1GAR4</accession>
<evidence type="ECO:0000256" key="1">
    <source>
        <dbReference type="SAM" id="Phobius"/>
    </source>
</evidence>
<dbReference type="AlphaFoldDB" id="A0A4Z1GAR4"/>
<dbReference type="EMBL" id="PQXK01000345">
    <property type="protein sequence ID" value="TGO32159.1"/>
    <property type="molecule type" value="Genomic_DNA"/>
</dbReference>
<name>A0A4Z1GAR4_9HELO</name>